<dbReference type="Pfam" id="PF13018">
    <property type="entry name" value="ESPR"/>
    <property type="match status" value="1"/>
</dbReference>
<reference evidence="3" key="1">
    <citation type="submission" date="2017-01" db="EMBL/GenBank/DDBJ databases">
        <authorList>
            <person name="Varghese N."/>
            <person name="Submissions S."/>
        </authorList>
    </citation>
    <scope>NUCLEOTIDE SEQUENCE [LARGE SCALE GENOMIC DNA]</scope>
    <source>
        <strain evidence="3">DSM 21768</strain>
    </source>
</reference>
<organism evidence="2 3">
    <name type="scientific">Moraxella cuniculi DSM 21768</name>
    <dbReference type="NCBI Taxonomy" id="1122245"/>
    <lineage>
        <taxon>Bacteria</taxon>
        <taxon>Pseudomonadati</taxon>
        <taxon>Pseudomonadota</taxon>
        <taxon>Gammaproteobacteria</taxon>
        <taxon>Moraxellales</taxon>
        <taxon>Moraxellaceae</taxon>
        <taxon>Moraxella</taxon>
    </lineage>
</organism>
<dbReference type="Proteomes" id="UP000187495">
    <property type="component" value="Unassembled WGS sequence"/>
</dbReference>
<evidence type="ECO:0000259" key="1">
    <source>
        <dbReference type="Pfam" id="PF13018"/>
    </source>
</evidence>
<dbReference type="RefSeq" id="WP_144295805.1">
    <property type="nucleotide sequence ID" value="NZ_FTNU01000008.1"/>
</dbReference>
<dbReference type="AlphaFoldDB" id="A0A1N7EWC1"/>
<sequence length="98" mass="10321">MNRLCYRVIFNKNLGQLIVVSEKTRSQGKSSQTTKTSRSLVFSVAAGTGFGLKTLSLSLLLSLGLVAHANTPTTILADKSADKSLQPIVLPTASGITS</sequence>
<feature type="domain" description="ESPR" evidence="1">
    <location>
        <begin position="1"/>
        <end position="46"/>
    </location>
</feature>
<accession>A0A1N7EWC1</accession>
<keyword evidence="3" id="KW-1185">Reference proteome</keyword>
<feature type="non-terminal residue" evidence="2">
    <location>
        <position position="98"/>
    </location>
</feature>
<protein>
    <submittedName>
        <fullName evidence="2">Filamentous hemagglutinin</fullName>
    </submittedName>
</protein>
<proteinExistence type="predicted"/>
<dbReference type="InterPro" id="IPR024973">
    <property type="entry name" value="ESPR"/>
</dbReference>
<gene>
    <name evidence="2" type="ORF">SAMN02745664_1081</name>
</gene>
<evidence type="ECO:0000313" key="2">
    <source>
        <dbReference type="EMBL" id="SIR92408.1"/>
    </source>
</evidence>
<evidence type="ECO:0000313" key="3">
    <source>
        <dbReference type="Proteomes" id="UP000187495"/>
    </source>
</evidence>
<name>A0A1N7EWC1_9GAMM</name>
<dbReference type="EMBL" id="FTNU01000008">
    <property type="protein sequence ID" value="SIR92408.1"/>
    <property type="molecule type" value="Genomic_DNA"/>
</dbReference>